<dbReference type="EMBL" id="CAXIEN010000054">
    <property type="protein sequence ID" value="CAL1271482.1"/>
    <property type="molecule type" value="Genomic_DNA"/>
</dbReference>
<keyword evidence="3" id="KW-1185">Reference proteome</keyword>
<sequence>MELQLLRKKNTNLFPTNSAMKPTTTKAPPPSERKRATERKSKEPTDTRMTKVSNES</sequence>
<evidence type="ECO:0000256" key="1">
    <source>
        <dbReference type="SAM" id="MobiDB-lite"/>
    </source>
</evidence>
<organism evidence="2 3">
    <name type="scientific">Larinioides sclopetarius</name>
    <dbReference type="NCBI Taxonomy" id="280406"/>
    <lineage>
        <taxon>Eukaryota</taxon>
        <taxon>Metazoa</taxon>
        <taxon>Ecdysozoa</taxon>
        <taxon>Arthropoda</taxon>
        <taxon>Chelicerata</taxon>
        <taxon>Arachnida</taxon>
        <taxon>Araneae</taxon>
        <taxon>Araneomorphae</taxon>
        <taxon>Entelegynae</taxon>
        <taxon>Araneoidea</taxon>
        <taxon>Araneidae</taxon>
        <taxon>Larinioides</taxon>
    </lineage>
</organism>
<comment type="caution">
    <text evidence="2">The sequence shown here is derived from an EMBL/GenBank/DDBJ whole genome shotgun (WGS) entry which is preliminary data.</text>
</comment>
<name>A0AAV1ZIC4_9ARAC</name>
<proteinExistence type="predicted"/>
<reference evidence="2 3" key="1">
    <citation type="submission" date="2024-04" db="EMBL/GenBank/DDBJ databases">
        <authorList>
            <person name="Rising A."/>
            <person name="Reimegard J."/>
            <person name="Sonavane S."/>
            <person name="Akerstrom W."/>
            <person name="Nylinder S."/>
            <person name="Hedman E."/>
            <person name="Kallberg Y."/>
        </authorList>
    </citation>
    <scope>NUCLEOTIDE SEQUENCE [LARGE SCALE GENOMIC DNA]</scope>
</reference>
<protein>
    <submittedName>
        <fullName evidence="2">Uncharacterized protein</fullName>
    </submittedName>
</protein>
<accession>A0AAV1ZIC4</accession>
<feature type="compositionally biased region" description="Basic residues" evidence="1">
    <location>
        <begin position="1"/>
        <end position="10"/>
    </location>
</feature>
<feature type="region of interest" description="Disordered" evidence="1">
    <location>
        <begin position="1"/>
        <end position="56"/>
    </location>
</feature>
<feature type="compositionally biased region" description="Basic and acidic residues" evidence="1">
    <location>
        <begin position="31"/>
        <end position="49"/>
    </location>
</feature>
<dbReference type="Proteomes" id="UP001497382">
    <property type="component" value="Unassembled WGS sequence"/>
</dbReference>
<gene>
    <name evidence="2" type="ORF">LARSCL_LOCUS5837</name>
</gene>
<evidence type="ECO:0000313" key="3">
    <source>
        <dbReference type="Proteomes" id="UP001497382"/>
    </source>
</evidence>
<dbReference type="AlphaFoldDB" id="A0AAV1ZIC4"/>
<evidence type="ECO:0000313" key="2">
    <source>
        <dbReference type="EMBL" id="CAL1271482.1"/>
    </source>
</evidence>
<feature type="compositionally biased region" description="Polar residues" evidence="1">
    <location>
        <begin position="11"/>
        <end position="20"/>
    </location>
</feature>